<keyword evidence="8" id="KW-1145">T=7 icosahedral capsid protein</keyword>
<evidence type="ECO:0000256" key="6">
    <source>
        <dbReference type="ARBA" id="ARBA00023296"/>
    </source>
</evidence>
<keyword evidence="2 7" id="KW-0945">Host-virus interaction</keyword>
<feature type="disulfide bond" description="Interchain (with Cys-493)" evidence="7">
    <location>
        <position position="237"/>
    </location>
</feature>
<evidence type="ECO:0000256" key="9">
    <source>
        <dbReference type="SAM" id="MobiDB-lite"/>
    </source>
</evidence>
<dbReference type="GO" id="GO:0042025">
    <property type="term" value="C:host cell nucleus"/>
    <property type="evidence" value="ECO:0007669"/>
    <property type="project" value="UniProtKB-SubCell"/>
</dbReference>
<keyword evidence="1 7" id="KW-0167">Capsid protein</keyword>
<keyword evidence="7" id="KW-1162">Viral penetration into host cytoplasm</keyword>
<keyword evidence="7" id="KW-1015">Disulfide bond</keyword>
<evidence type="ECO:0000256" key="4">
    <source>
        <dbReference type="ARBA" id="ARBA00022844"/>
    </source>
</evidence>
<evidence type="ECO:0000256" key="7">
    <source>
        <dbReference type="HAMAP-Rule" id="MF_04002"/>
    </source>
</evidence>
<protein>
    <recommendedName>
        <fullName evidence="7 8">Major capsid protein L1</fullName>
    </recommendedName>
</protein>
<gene>
    <name evidence="7 8" type="primary">L1</name>
</gene>
<dbReference type="HAMAP" id="MF_04002">
    <property type="entry name" value="PPV_L1"/>
    <property type="match status" value="1"/>
</dbReference>
<keyword evidence="3 7" id="KW-1161">Viral attachment to host cell</keyword>
<evidence type="ECO:0000313" key="10">
    <source>
        <dbReference type="EMBL" id="AFK85000.1"/>
    </source>
</evidence>
<reference evidence="10 11" key="1">
    <citation type="journal article" date="2012" name="J. Virol.">
        <title>Virome analysis for identification of novel Mammalian viruses in bat species from chinese provinces.</title>
        <authorList>
            <person name="Wu Z."/>
            <person name="Ren X."/>
            <person name="Yang L."/>
            <person name="Hu Y."/>
            <person name="Yang J."/>
            <person name="He G."/>
            <person name="Zhang J."/>
            <person name="Dong J."/>
            <person name="Sun L."/>
            <person name="Du J."/>
            <person name="Liu L."/>
            <person name="Xue Y."/>
            <person name="Wang J."/>
            <person name="Yang F."/>
            <person name="Zhang S."/>
            <person name="Jin Q."/>
        </authorList>
    </citation>
    <scope>NUCLEOTIDE SEQUENCE [LARGE SCALE GENOMIC DNA]</scope>
</reference>
<comment type="function">
    <text evidence="7 8">Forms an icosahedral capsid with a T=7 symmetry and a 50 nm diameter. The capsid is composed of 72 pentamers linked to each other by disulfide bonds and associated with L2 proteins. Binds to heparan sulfate proteoglycans on cell surface of basal layer keratinocytes to provide initial virion attachment. This binding mediates a conformational change in the virus capsid that facilitates efficient infection. The virion enters the host cell via endocytosis. During virus trafficking, L1 protein dissociates from the viral DNA and the genomic DNA is released to the host nucleus. The virion assembly takes place within the cell nucleus. Encapsulates the genomic DNA together with protein L2.</text>
</comment>
<evidence type="ECO:0000256" key="5">
    <source>
        <dbReference type="ARBA" id="ARBA00022921"/>
    </source>
</evidence>
<dbReference type="Gene3D" id="2.60.175.20">
    <property type="entry name" value="Major capsid L1 (late) superfamily, Papillomavirus"/>
    <property type="match status" value="2"/>
</dbReference>
<dbReference type="EMBL" id="JQ814848">
    <property type="protein sequence ID" value="AFK85000.1"/>
    <property type="molecule type" value="Genomic_DNA"/>
</dbReference>
<accession>I3VR55</accession>
<evidence type="ECO:0000256" key="2">
    <source>
        <dbReference type="ARBA" id="ARBA00022581"/>
    </source>
</evidence>
<dbReference type="SUPFAM" id="SSF88648">
    <property type="entry name" value="Group I dsDNA viruses"/>
    <property type="match status" value="1"/>
</dbReference>
<dbReference type="GO" id="GO:0075509">
    <property type="term" value="P:endocytosis involved in viral entry into host cell"/>
    <property type="evidence" value="ECO:0007669"/>
    <property type="project" value="UniProtKB-KW"/>
</dbReference>
<comment type="subunit">
    <text evidence="7">Self-assembles into homopentamers. The capsid has an icosahedral symmetry and consists of 72 capsomers, with each capsomer being a pentamer of L1. Interacts with the minor capsid protein L2; this interaction is necessary for viral genome encapsidation. Interacts with protein E2; this interaction enhances E2-dependent replication and transcription activation.</text>
</comment>
<dbReference type="InterPro" id="IPR002210">
    <property type="entry name" value="Capsid_L1_Papillomavir"/>
</dbReference>
<dbReference type="Proteomes" id="UP000107687">
    <property type="component" value="Genome"/>
</dbReference>
<proteinExistence type="inferred from homology"/>
<feature type="disulfide bond" description="Interchain (with Cys-237)" evidence="7">
    <location>
        <position position="493"/>
    </location>
</feature>
<evidence type="ECO:0000256" key="1">
    <source>
        <dbReference type="ARBA" id="ARBA00022561"/>
    </source>
</evidence>
<evidence type="ECO:0000256" key="8">
    <source>
        <dbReference type="RuleBase" id="RU361248"/>
    </source>
</evidence>
<keyword evidence="5 7" id="KW-0426">Late protein</keyword>
<evidence type="ECO:0000256" key="3">
    <source>
        <dbReference type="ARBA" id="ARBA00022804"/>
    </source>
</evidence>
<feature type="region of interest" description="Disordered" evidence="9">
    <location>
        <begin position="544"/>
        <end position="565"/>
    </location>
</feature>
<sequence>MLLTGTGTYMAGTFLLERLFLGSQSLQSLQVASQLISYYILACSLRGAGGGGPGGIHTCNFLQMAFWLPSSNKLYLPPTPVARVPNTEEYVQRTSVFYHANSERLLTVGHPYYNIVDAAKKVLVPKVSGNQYRVFRVLLPDPNKFAIPDERLYDPSKERLVFAIRGLQVDRGQPLGAGLSGHPLFNRFEDNENPNKYSATQGTDNRQNVAFDVKQSQVLLVGCVPALGEHWGPAKACASPPPNSGDCPPLELINTTIEDGNMADIGFGAMDFLQLQANKSDAPLDINQSICKYPDYLRMTKDTYGDSLFFFARREQLYIRHFFDRAGVEGDEVPKDSYMPGPSGQNQEKKGSAVYFGTPSGSLISSDSQLFNRPYWVERAQGQNNGICWRNQIFITVLDNTRSTNFTISQDVTGTAAASYTSNDYKQYLRHVEEFEISLVLQLCKVSLDPETLAHINTMNPEILEEWNLGVSPPQSSSLEDRYRYIQSLATRCPDQNPPPEKKDPYDGLTFWTVDLQEKLSLDLDQFGLGRRFLYQTGLQRPAKRKALVTRSRPARPAKRKRVSK</sequence>
<dbReference type="PRINTS" id="PR00865">
    <property type="entry name" value="HPVCAPSIDL1"/>
</dbReference>
<dbReference type="GO" id="GO:0005198">
    <property type="term" value="F:structural molecule activity"/>
    <property type="evidence" value="ECO:0007669"/>
    <property type="project" value="UniProtKB-UniRule"/>
</dbReference>
<comment type="similarity">
    <text evidence="7 8">Belongs to the papillomaviridae L1 protein family.</text>
</comment>
<organism evidence="10 11">
    <name type="scientific">Miniopterus schreibersii papillomavirus 1</name>
    <dbReference type="NCBI Taxonomy" id="1195364"/>
    <lineage>
        <taxon>Viruses</taxon>
        <taxon>Monodnaviria</taxon>
        <taxon>Shotokuvirae</taxon>
        <taxon>Cossaviricota</taxon>
        <taxon>Papovaviricetes</taxon>
        <taxon>Zurhausenvirales</taxon>
        <taxon>Papillomaviridae</taxon>
        <taxon>Firstpapillomavirinae</taxon>
        <taxon>Dyotaupapillomavirus</taxon>
        <taxon>Dyotaupapillomavirus 1</taxon>
    </lineage>
</organism>
<keyword evidence="4 7" id="KW-0946">Virion</keyword>
<keyword evidence="7" id="KW-1048">Host nucleus</keyword>
<dbReference type="InterPro" id="IPR036973">
    <property type="entry name" value="Capsid_L1_sf_Papillomavir"/>
</dbReference>
<dbReference type="GO" id="GO:0039620">
    <property type="term" value="C:T=7 icosahedral viral capsid"/>
    <property type="evidence" value="ECO:0007669"/>
    <property type="project" value="UniProtKB-UniRule"/>
</dbReference>
<keyword evidence="7" id="KW-1164">Virus endocytosis by host</keyword>
<dbReference type="Pfam" id="PF00500">
    <property type="entry name" value="Late_protein_L1"/>
    <property type="match status" value="1"/>
</dbReference>
<comment type="subcellular location">
    <subcellularLocation>
        <location evidence="7">Virion</location>
    </subcellularLocation>
    <subcellularLocation>
        <location evidence="7">Host nucleus</location>
    </subcellularLocation>
</comment>
<keyword evidence="6 7" id="KW-1160">Virus entry into host cell</keyword>
<dbReference type="InterPro" id="IPR011222">
    <property type="entry name" value="dsDNA_vir_gr_I_capsid"/>
</dbReference>
<evidence type="ECO:0000313" key="11">
    <source>
        <dbReference type="Proteomes" id="UP000107687"/>
    </source>
</evidence>
<dbReference type="GO" id="GO:0019062">
    <property type="term" value="P:virion attachment to host cell"/>
    <property type="evidence" value="ECO:0007669"/>
    <property type="project" value="UniProtKB-UniRule"/>
</dbReference>
<name>I3VR55_9PAPI</name>